<evidence type="ECO:0000313" key="3">
    <source>
        <dbReference type="EMBL" id="KAK0462384.1"/>
    </source>
</evidence>
<organism evidence="3 4">
    <name type="scientific">Armillaria tabescens</name>
    <name type="common">Ringless honey mushroom</name>
    <name type="synonym">Agaricus tabescens</name>
    <dbReference type="NCBI Taxonomy" id="1929756"/>
    <lineage>
        <taxon>Eukaryota</taxon>
        <taxon>Fungi</taxon>
        <taxon>Dikarya</taxon>
        <taxon>Basidiomycota</taxon>
        <taxon>Agaricomycotina</taxon>
        <taxon>Agaricomycetes</taxon>
        <taxon>Agaricomycetidae</taxon>
        <taxon>Agaricales</taxon>
        <taxon>Marasmiineae</taxon>
        <taxon>Physalacriaceae</taxon>
        <taxon>Desarmillaria</taxon>
    </lineage>
</organism>
<evidence type="ECO:0000259" key="2">
    <source>
        <dbReference type="Pfam" id="PF07632"/>
    </source>
</evidence>
<accession>A0AA39NB66</accession>
<dbReference type="GeneID" id="85355890"/>
<dbReference type="RefSeq" id="XP_060333996.1">
    <property type="nucleotide sequence ID" value="XM_060472342.1"/>
</dbReference>
<dbReference type="Gene3D" id="3.90.245.10">
    <property type="entry name" value="Ribonucleoside hydrolase-like"/>
    <property type="match status" value="1"/>
</dbReference>
<feature type="chain" id="PRO_5041346230" description="Cellulose-binding Sde182 nucleoside hydrolase-like domain-containing protein" evidence="1">
    <location>
        <begin position="17"/>
        <end position="243"/>
    </location>
</feature>
<proteinExistence type="predicted"/>
<feature type="signal peptide" evidence="1">
    <location>
        <begin position="1"/>
        <end position="16"/>
    </location>
</feature>
<keyword evidence="4" id="KW-1185">Reference proteome</keyword>
<dbReference type="AlphaFoldDB" id="A0AA39NB66"/>
<name>A0AA39NB66_ARMTA</name>
<evidence type="ECO:0000313" key="4">
    <source>
        <dbReference type="Proteomes" id="UP001175211"/>
    </source>
</evidence>
<gene>
    <name evidence="3" type="ORF">EV420DRAFT_1524448</name>
</gene>
<dbReference type="EMBL" id="JAUEPS010000009">
    <property type="protein sequence ID" value="KAK0462384.1"/>
    <property type="molecule type" value="Genomic_DNA"/>
</dbReference>
<keyword evidence="1" id="KW-0732">Signal</keyword>
<sequence length="243" mass="27126">MFTVALSLCFLCGAFARTQFTLESFTTKPRVFVLTDIAADPDDEMSLTPTTSTWLRDETFAWQIQEKVLEWGEVRDNLTKHAEGWPETEELLGNVYSGLPVYSADDPLWVPIWGGASVLAQVLWTVQNTRSQVAVADFVTKLRVYAISDQDDAGPWIRSRFPDLFYIASIHTFNMYSLATWPGISGELDDDFDVGGPDSSLVTNEWLDSNIRSSGSAFAASYPRFAYIMEGDTPRLHITGNLG</sequence>
<reference evidence="3" key="1">
    <citation type="submission" date="2023-06" db="EMBL/GenBank/DDBJ databases">
        <authorList>
            <consortium name="Lawrence Berkeley National Laboratory"/>
            <person name="Ahrendt S."/>
            <person name="Sahu N."/>
            <person name="Indic B."/>
            <person name="Wong-Bajracharya J."/>
            <person name="Merenyi Z."/>
            <person name="Ke H.-M."/>
            <person name="Monk M."/>
            <person name="Kocsube S."/>
            <person name="Drula E."/>
            <person name="Lipzen A."/>
            <person name="Balint B."/>
            <person name="Henrissat B."/>
            <person name="Andreopoulos B."/>
            <person name="Martin F.M."/>
            <person name="Harder C.B."/>
            <person name="Rigling D."/>
            <person name="Ford K.L."/>
            <person name="Foster G.D."/>
            <person name="Pangilinan J."/>
            <person name="Papanicolaou A."/>
            <person name="Barry K."/>
            <person name="LaButti K."/>
            <person name="Viragh M."/>
            <person name="Koriabine M."/>
            <person name="Yan M."/>
            <person name="Riley R."/>
            <person name="Champramary S."/>
            <person name="Plett K.L."/>
            <person name="Tsai I.J."/>
            <person name="Slot J."/>
            <person name="Sipos G."/>
            <person name="Plett J."/>
            <person name="Nagy L.G."/>
            <person name="Grigoriev I.V."/>
        </authorList>
    </citation>
    <scope>NUCLEOTIDE SEQUENCE</scope>
    <source>
        <strain evidence="3">CCBAS 213</strain>
    </source>
</reference>
<feature type="domain" description="Cellulose-binding Sde182 nucleoside hydrolase-like" evidence="2">
    <location>
        <begin position="104"/>
        <end position="236"/>
    </location>
</feature>
<comment type="caution">
    <text evidence="3">The sequence shown here is derived from an EMBL/GenBank/DDBJ whole genome shotgun (WGS) entry which is preliminary data.</text>
</comment>
<protein>
    <recommendedName>
        <fullName evidence="2">Cellulose-binding Sde182 nucleoside hydrolase-like domain-containing protein</fullName>
    </recommendedName>
</protein>
<dbReference type="GO" id="GO:0016799">
    <property type="term" value="F:hydrolase activity, hydrolyzing N-glycosyl compounds"/>
    <property type="evidence" value="ECO:0007669"/>
    <property type="project" value="InterPro"/>
</dbReference>
<dbReference type="InterPro" id="IPR011483">
    <property type="entry name" value="Sde182_NH-like"/>
</dbReference>
<dbReference type="InterPro" id="IPR036452">
    <property type="entry name" value="Ribo_hydro-like"/>
</dbReference>
<evidence type="ECO:0000256" key="1">
    <source>
        <dbReference type="SAM" id="SignalP"/>
    </source>
</evidence>
<feature type="domain" description="Cellulose-binding Sde182 nucleoside hydrolase-like" evidence="2">
    <location>
        <begin position="30"/>
        <end position="102"/>
    </location>
</feature>
<dbReference type="Pfam" id="PF07632">
    <property type="entry name" value="Sde182_NH-like"/>
    <property type="match status" value="2"/>
</dbReference>
<dbReference type="Proteomes" id="UP001175211">
    <property type="component" value="Unassembled WGS sequence"/>
</dbReference>